<reference evidence="2 3" key="1">
    <citation type="submission" date="2017-07" db="EMBL/GenBank/DDBJ databases">
        <title>Amycolatopsis alba DSM 44262 Genome sequencing and assembly.</title>
        <authorList>
            <person name="Kaur N."/>
            <person name="Mayilraj S."/>
        </authorList>
    </citation>
    <scope>NUCLEOTIDE SEQUENCE [LARGE SCALE GENOMIC DNA]</scope>
    <source>
        <strain evidence="2 3">DSM 44262</strain>
    </source>
</reference>
<keyword evidence="1" id="KW-1133">Transmembrane helix</keyword>
<evidence type="ECO:0000313" key="3">
    <source>
        <dbReference type="Proteomes" id="UP000215563"/>
    </source>
</evidence>
<gene>
    <name evidence="2" type="ORF">CFP75_30670</name>
</gene>
<dbReference type="RefSeq" id="WP_020635520.1">
    <property type="nucleotide sequence ID" value="NZ_KB913032.1"/>
</dbReference>
<dbReference type="OrthoDB" id="3628158at2"/>
<comment type="caution">
    <text evidence="2">The sequence shown here is derived from an EMBL/GenBank/DDBJ whole genome shotgun (WGS) entry which is preliminary data.</text>
</comment>
<keyword evidence="3" id="KW-1185">Reference proteome</keyword>
<proteinExistence type="predicted"/>
<feature type="transmembrane region" description="Helical" evidence="1">
    <location>
        <begin position="16"/>
        <end position="35"/>
    </location>
</feature>
<protein>
    <submittedName>
        <fullName evidence="2">Uncharacterized protein</fullName>
    </submittedName>
</protein>
<evidence type="ECO:0000313" key="2">
    <source>
        <dbReference type="EMBL" id="OXM45325.1"/>
    </source>
</evidence>
<name>A0A229RFG1_AMYAL</name>
<organism evidence="2 3">
    <name type="scientific">Amycolatopsis alba DSM 44262</name>
    <dbReference type="NCBI Taxonomy" id="1125972"/>
    <lineage>
        <taxon>Bacteria</taxon>
        <taxon>Bacillati</taxon>
        <taxon>Actinomycetota</taxon>
        <taxon>Actinomycetes</taxon>
        <taxon>Pseudonocardiales</taxon>
        <taxon>Pseudonocardiaceae</taxon>
        <taxon>Amycolatopsis</taxon>
    </lineage>
</organism>
<dbReference type="Proteomes" id="UP000215563">
    <property type="component" value="Unassembled WGS sequence"/>
</dbReference>
<keyword evidence="1" id="KW-0472">Membrane</keyword>
<keyword evidence="1" id="KW-0812">Transmembrane</keyword>
<evidence type="ECO:0000256" key="1">
    <source>
        <dbReference type="SAM" id="Phobius"/>
    </source>
</evidence>
<accession>A0A229RFG1</accession>
<dbReference type="AlphaFoldDB" id="A0A229RFG1"/>
<dbReference type="EMBL" id="NMQU01000104">
    <property type="protein sequence ID" value="OXM45325.1"/>
    <property type="molecule type" value="Genomic_DNA"/>
</dbReference>
<sequence>MTTVDERSSRRQRKTVYLVVGIALGVLLLAGYLLFRSAHSTTEAETKADLLVTRLVQEGARTPSRDQLVRLLGTDGGSICADPNAAFARATSEGGISGGGPGTRPVLPVSTLVRGQTLVIEVYCPEKLEGFQQYLEQQGFTSVTGG</sequence>